<evidence type="ECO:0000256" key="1">
    <source>
        <dbReference type="SAM" id="MobiDB-lite"/>
    </source>
</evidence>
<feature type="compositionally biased region" description="Basic and acidic residues" evidence="1">
    <location>
        <begin position="72"/>
        <end position="89"/>
    </location>
</feature>
<sequence length="89" mass="9102">MLVMVKLLAVLVGALCVGGYVIVGEIAVVLVALAGVGALTWRVAVASRPRPLGTAGAGRAARPARGRSGVRIGDERDAHVMDDEGRQGQ</sequence>
<name>A0ABP3G5G6_9ACTN</name>
<gene>
    <name evidence="2" type="ORF">GCM10010319_08970</name>
</gene>
<protein>
    <submittedName>
        <fullName evidence="2">Uncharacterized protein</fullName>
    </submittedName>
</protein>
<dbReference type="Proteomes" id="UP001500063">
    <property type="component" value="Unassembled WGS sequence"/>
</dbReference>
<accession>A0ABP3G5G6</accession>
<evidence type="ECO:0000313" key="3">
    <source>
        <dbReference type="Proteomes" id="UP001500063"/>
    </source>
</evidence>
<comment type="caution">
    <text evidence="2">The sequence shown here is derived from an EMBL/GenBank/DDBJ whole genome shotgun (WGS) entry which is preliminary data.</text>
</comment>
<proteinExistence type="predicted"/>
<feature type="region of interest" description="Disordered" evidence="1">
    <location>
        <begin position="52"/>
        <end position="89"/>
    </location>
</feature>
<keyword evidence="3" id="KW-1185">Reference proteome</keyword>
<reference evidence="3" key="1">
    <citation type="journal article" date="2019" name="Int. J. Syst. Evol. Microbiol.">
        <title>The Global Catalogue of Microorganisms (GCM) 10K type strain sequencing project: providing services to taxonomists for standard genome sequencing and annotation.</title>
        <authorList>
            <consortium name="The Broad Institute Genomics Platform"/>
            <consortium name="The Broad Institute Genome Sequencing Center for Infectious Disease"/>
            <person name="Wu L."/>
            <person name="Ma J."/>
        </authorList>
    </citation>
    <scope>NUCLEOTIDE SEQUENCE [LARGE SCALE GENOMIC DNA]</scope>
    <source>
        <strain evidence="3">JCM 4565</strain>
    </source>
</reference>
<evidence type="ECO:0000313" key="2">
    <source>
        <dbReference type="EMBL" id="GAA0335231.1"/>
    </source>
</evidence>
<organism evidence="2 3">
    <name type="scientific">Streptomyces blastmyceticus</name>
    <dbReference type="NCBI Taxonomy" id="68180"/>
    <lineage>
        <taxon>Bacteria</taxon>
        <taxon>Bacillati</taxon>
        <taxon>Actinomycetota</taxon>
        <taxon>Actinomycetes</taxon>
        <taxon>Kitasatosporales</taxon>
        <taxon>Streptomycetaceae</taxon>
        <taxon>Streptomyces</taxon>
    </lineage>
</organism>
<dbReference type="EMBL" id="BAAABW010000004">
    <property type="protein sequence ID" value="GAA0335231.1"/>
    <property type="molecule type" value="Genomic_DNA"/>
</dbReference>
<feature type="compositionally biased region" description="Low complexity" evidence="1">
    <location>
        <begin position="52"/>
        <end position="71"/>
    </location>
</feature>